<evidence type="ECO:0000313" key="1">
    <source>
        <dbReference type="EMBL" id="GGI52383.1"/>
    </source>
</evidence>
<protein>
    <submittedName>
        <fullName evidence="1">Uncharacterized protein</fullName>
    </submittedName>
</protein>
<dbReference type="AlphaFoldDB" id="A0A917N2Y6"/>
<accession>A0A917N2Y6</accession>
<organism evidence="1 2">
    <name type="scientific">Mucilaginibacter galii</name>
    <dbReference type="NCBI Taxonomy" id="2005073"/>
    <lineage>
        <taxon>Bacteria</taxon>
        <taxon>Pseudomonadati</taxon>
        <taxon>Bacteroidota</taxon>
        <taxon>Sphingobacteriia</taxon>
        <taxon>Sphingobacteriales</taxon>
        <taxon>Sphingobacteriaceae</taxon>
        <taxon>Mucilaginibacter</taxon>
    </lineage>
</organism>
<dbReference type="RefSeq" id="WP_188418496.1">
    <property type="nucleotide sequence ID" value="NZ_BMDO01000012.1"/>
</dbReference>
<keyword evidence="2" id="KW-1185">Reference proteome</keyword>
<dbReference type="EMBL" id="BMDO01000012">
    <property type="protein sequence ID" value="GGI52383.1"/>
    <property type="molecule type" value="Genomic_DNA"/>
</dbReference>
<sequence>MKMSTQTTILLKALDIELKKIIEQDLQKYRAAQQAKKNKMFLQQLLAA</sequence>
<reference evidence="1" key="2">
    <citation type="submission" date="2020-09" db="EMBL/GenBank/DDBJ databases">
        <authorList>
            <person name="Sun Q."/>
            <person name="Sedlacek I."/>
        </authorList>
    </citation>
    <scope>NUCLEOTIDE SEQUENCE</scope>
    <source>
        <strain evidence="1">CCM 8711</strain>
    </source>
</reference>
<reference evidence="1" key="1">
    <citation type="journal article" date="2014" name="Int. J. Syst. Evol. Microbiol.">
        <title>Complete genome sequence of Corynebacterium casei LMG S-19264T (=DSM 44701T), isolated from a smear-ripened cheese.</title>
        <authorList>
            <consortium name="US DOE Joint Genome Institute (JGI-PGF)"/>
            <person name="Walter F."/>
            <person name="Albersmeier A."/>
            <person name="Kalinowski J."/>
            <person name="Ruckert C."/>
        </authorList>
    </citation>
    <scope>NUCLEOTIDE SEQUENCE</scope>
    <source>
        <strain evidence="1">CCM 8711</strain>
    </source>
</reference>
<dbReference type="Proteomes" id="UP000662074">
    <property type="component" value="Unassembled WGS sequence"/>
</dbReference>
<comment type="caution">
    <text evidence="1">The sequence shown here is derived from an EMBL/GenBank/DDBJ whole genome shotgun (WGS) entry which is preliminary data.</text>
</comment>
<proteinExistence type="predicted"/>
<gene>
    <name evidence="1" type="ORF">GCM10011425_35950</name>
</gene>
<name>A0A917N2Y6_9SPHI</name>
<evidence type="ECO:0000313" key="2">
    <source>
        <dbReference type="Proteomes" id="UP000662074"/>
    </source>
</evidence>